<evidence type="ECO:0000259" key="14">
    <source>
        <dbReference type="Pfam" id="PF00275"/>
    </source>
</evidence>
<keyword evidence="8 13" id="KW-0131">Cell cycle</keyword>
<comment type="caution">
    <text evidence="15">The sequence shown here is derived from an EMBL/GenBank/DDBJ whole genome shotgun (WGS) entry which is preliminary data.</text>
</comment>
<keyword evidence="9 13" id="KW-0961">Cell wall biogenesis/degradation</keyword>
<gene>
    <name evidence="13" type="primary">murA</name>
    <name evidence="15" type="ORF">MMIC_P2065</name>
</gene>
<evidence type="ECO:0000313" key="15">
    <source>
        <dbReference type="EMBL" id="GAV21086.1"/>
    </source>
</evidence>
<dbReference type="FunFam" id="3.65.10.10:FF:000001">
    <property type="entry name" value="UDP-N-acetylglucosamine 1-carboxyvinyltransferase"/>
    <property type="match status" value="1"/>
</dbReference>
<dbReference type="Pfam" id="PF00275">
    <property type="entry name" value="EPSP_synthase"/>
    <property type="match status" value="1"/>
</dbReference>
<dbReference type="EMBL" id="BDFD01000020">
    <property type="protein sequence ID" value="GAV21086.1"/>
    <property type="molecule type" value="Genomic_DNA"/>
</dbReference>
<feature type="modified residue" description="2-(S-cysteinyl)pyruvic acid O-phosphothioketal" evidence="13">
    <location>
        <position position="117"/>
    </location>
</feature>
<dbReference type="InterPro" id="IPR005750">
    <property type="entry name" value="UDP_GlcNAc_COvinyl_MurA"/>
</dbReference>
<dbReference type="AlphaFoldDB" id="A0A1L8CQ81"/>
<dbReference type="GO" id="GO:0009252">
    <property type="term" value="P:peptidoglycan biosynthetic process"/>
    <property type="evidence" value="ECO:0007669"/>
    <property type="project" value="UniProtKB-UniRule"/>
</dbReference>
<sequence>MDKIIIRGGEVLSGTIEASGAKNAALPLLAAAILVDGSVTYRRIPHLKDISTMMTLLAWQGAEVTYDDQHCLHVDTRPATKSEAPYELVKTMRASSLVLGPLLARFGEAKVSLPGGCAIGARPIDMHLKGLEAMGAEIDVEQGDIVAHAPNGLSGAHIVFDQVTVTGTENLMMAAVLASGMTVLDNSAREPEIVNLADSLRSLGADIEGDGTNRIVIQGVERLHGGEMTTIADRIEAATYLAAGVITGGDVTVTDVDPSMLEAFLARLKETGCTVETGEDYIRCKANGRLKAVDISTLPHPGFPTDLQAQFMALMTLADGTSVVRETIFENRFMHVQELARMGANIRLDGNTAIVTGCERLQGAPVMATDLRASASLVLAALAAEGETVVSRVYHIDRGYERIEEKLSKLGARIKRHSVSENWMQGARLDA</sequence>
<name>A0A1L8CQ81_9PROT</name>
<accession>A0A1L8CQ81</accession>
<evidence type="ECO:0000256" key="4">
    <source>
        <dbReference type="ARBA" id="ARBA00022618"/>
    </source>
</evidence>
<evidence type="ECO:0000256" key="7">
    <source>
        <dbReference type="ARBA" id="ARBA00022984"/>
    </source>
</evidence>
<keyword evidence="7 13" id="KW-0573">Peptidoglycan synthesis</keyword>
<comment type="subcellular location">
    <subcellularLocation>
        <location evidence="1 13">Cytoplasm</location>
    </subcellularLocation>
</comment>
<evidence type="ECO:0000256" key="5">
    <source>
        <dbReference type="ARBA" id="ARBA00022679"/>
    </source>
</evidence>
<dbReference type="InterPro" id="IPR050068">
    <property type="entry name" value="MurA_subfamily"/>
</dbReference>
<reference evidence="15 16" key="1">
    <citation type="journal article" date="2017" name="Arch. Microbiol.">
        <title>Mariprofundus micogutta sp. nov., a novel iron-oxidizing zetaproteobacterium isolated from a deep-sea hydrothermal field at the Bayonnaise knoll of the Izu-Ogasawara arc, and a description of Mariprofundales ord. nov. and Zetaproteobacteria classis nov.</title>
        <authorList>
            <person name="Makita H."/>
            <person name="Tanaka E."/>
            <person name="Mitsunobu S."/>
            <person name="Miyazaki M."/>
            <person name="Nunoura T."/>
            <person name="Uematsu K."/>
            <person name="Takaki Y."/>
            <person name="Nishi S."/>
            <person name="Shimamura S."/>
            <person name="Takai K."/>
        </authorList>
    </citation>
    <scope>NUCLEOTIDE SEQUENCE [LARGE SCALE GENOMIC DNA]</scope>
    <source>
        <strain evidence="15 16">ET2</strain>
    </source>
</reference>
<evidence type="ECO:0000256" key="6">
    <source>
        <dbReference type="ARBA" id="ARBA00022960"/>
    </source>
</evidence>
<dbReference type="InterPro" id="IPR036968">
    <property type="entry name" value="Enolpyruvate_Tfrase_sf"/>
</dbReference>
<dbReference type="GO" id="GO:0071555">
    <property type="term" value="P:cell wall organization"/>
    <property type="evidence" value="ECO:0007669"/>
    <property type="project" value="UniProtKB-KW"/>
</dbReference>
<dbReference type="Proteomes" id="UP000231632">
    <property type="component" value="Unassembled WGS sequence"/>
</dbReference>
<dbReference type="HAMAP" id="MF_00111">
    <property type="entry name" value="MurA"/>
    <property type="match status" value="1"/>
</dbReference>
<dbReference type="InterPro" id="IPR001986">
    <property type="entry name" value="Enolpyruvate_Tfrase_dom"/>
</dbReference>
<keyword evidence="5 13" id="KW-0808">Transferase</keyword>
<keyword evidence="3 13" id="KW-0963">Cytoplasm</keyword>
<evidence type="ECO:0000313" key="16">
    <source>
        <dbReference type="Proteomes" id="UP000231632"/>
    </source>
</evidence>
<keyword evidence="10 13" id="KW-0670">Pyruvate</keyword>
<dbReference type="GO" id="GO:0008360">
    <property type="term" value="P:regulation of cell shape"/>
    <property type="evidence" value="ECO:0007669"/>
    <property type="project" value="UniProtKB-KW"/>
</dbReference>
<keyword evidence="16" id="KW-1185">Reference proteome</keyword>
<dbReference type="GO" id="GO:0005737">
    <property type="term" value="C:cytoplasm"/>
    <property type="evidence" value="ECO:0007669"/>
    <property type="project" value="UniProtKB-SubCell"/>
</dbReference>
<keyword evidence="6 13" id="KW-0133">Cell shape</keyword>
<dbReference type="CDD" id="cd01555">
    <property type="entry name" value="UdpNAET"/>
    <property type="match status" value="1"/>
</dbReference>
<feature type="active site" description="Proton donor" evidence="13">
    <location>
        <position position="117"/>
    </location>
</feature>
<proteinExistence type="inferred from homology"/>
<comment type="caution">
    <text evidence="13">Lacks conserved residue(s) required for the propagation of feature annotation.</text>
</comment>
<dbReference type="NCBIfam" id="TIGR01072">
    <property type="entry name" value="murA"/>
    <property type="match status" value="1"/>
</dbReference>
<evidence type="ECO:0000256" key="11">
    <source>
        <dbReference type="ARBA" id="ARBA00038367"/>
    </source>
</evidence>
<feature type="binding site" evidence="13">
    <location>
        <position position="328"/>
    </location>
    <ligand>
        <name>UDP-N-acetyl-alpha-D-glucosamine</name>
        <dbReference type="ChEBI" id="CHEBI:57705"/>
    </ligand>
</feature>
<dbReference type="InterPro" id="IPR013792">
    <property type="entry name" value="RNA3'P_cycl/enolpyr_Trfase_a/b"/>
</dbReference>
<dbReference type="UniPathway" id="UPA00219"/>
<feature type="binding site" evidence="13">
    <location>
        <position position="306"/>
    </location>
    <ligand>
        <name>UDP-N-acetyl-alpha-D-glucosamine</name>
        <dbReference type="ChEBI" id="CHEBI:57705"/>
    </ligand>
</feature>
<evidence type="ECO:0000256" key="9">
    <source>
        <dbReference type="ARBA" id="ARBA00023316"/>
    </source>
</evidence>
<dbReference type="GO" id="GO:0019277">
    <property type="term" value="P:UDP-N-acetylgalactosamine biosynthetic process"/>
    <property type="evidence" value="ECO:0007669"/>
    <property type="project" value="InterPro"/>
</dbReference>
<feature type="binding site" evidence="13">
    <location>
        <begin position="22"/>
        <end position="23"/>
    </location>
    <ligand>
        <name>phosphoenolpyruvate</name>
        <dbReference type="ChEBI" id="CHEBI:58702"/>
    </ligand>
</feature>
<dbReference type="OrthoDB" id="5288297at2"/>
<evidence type="ECO:0000256" key="13">
    <source>
        <dbReference type="HAMAP-Rule" id="MF_00111"/>
    </source>
</evidence>
<dbReference type="EC" id="2.5.1.7" evidence="13"/>
<dbReference type="RefSeq" id="WP_072660391.1">
    <property type="nucleotide sequence ID" value="NZ_BDFD01000020.1"/>
</dbReference>
<feature type="domain" description="Enolpyruvate transferase" evidence="14">
    <location>
        <begin position="7"/>
        <end position="407"/>
    </location>
</feature>
<dbReference type="STRING" id="1921010.MMIC_P2065"/>
<dbReference type="NCBIfam" id="NF006873">
    <property type="entry name" value="PRK09369.1"/>
    <property type="match status" value="1"/>
</dbReference>
<dbReference type="GO" id="GO:0051301">
    <property type="term" value="P:cell division"/>
    <property type="evidence" value="ECO:0007669"/>
    <property type="project" value="UniProtKB-KW"/>
</dbReference>
<dbReference type="SUPFAM" id="SSF55205">
    <property type="entry name" value="EPT/RTPC-like"/>
    <property type="match status" value="1"/>
</dbReference>
<evidence type="ECO:0000256" key="2">
    <source>
        <dbReference type="ARBA" id="ARBA00004752"/>
    </source>
</evidence>
<evidence type="ECO:0000256" key="12">
    <source>
        <dbReference type="ARBA" id="ARBA00047527"/>
    </source>
</evidence>
<evidence type="ECO:0000256" key="3">
    <source>
        <dbReference type="ARBA" id="ARBA00022490"/>
    </source>
</evidence>
<evidence type="ECO:0000256" key="8">
    <source>
        <dbReference type="ARBA" id="ARBA00023306"/>
    </source>
</evidence>
<protein>
    <recommendedName>
        <fullName evidence="13">UDP-N-acetylglucosamine 1-carboxyvinyltransferase</fullName>
        <ecNumber evidence="13">2.5.1.7</ecNumber>
    </recommendedName>
    <alternativeName>
        <fullName evidence="13">Enoylpyruvate transferase</fullName>
    </alternativeName>
    <alternativeName>
        <fullName evidence="13">UDP-N-acetylglucosamine enolpyruvyl transferase</fullName>
        <shortName evidence="13">EPT</shortName>
    </alternativeName>
</protein>
<keyword evidence="4 13" id="KW-0132">Cell division</keyword>
<dbReference type="PANTHER" id="PTHR43783">
    <property type="entry name" value="UDP-N-ACETYLGLUCOSAMINE 1-CARBOXYVINYLTRANSFERASE"/>
    <property type="match status" value="1"/>
</dbReference>
<comment type="pathway">
    <text evidence="2 13">Cell wall biogenesis; peptidoglycan biosynthesis.</text>
</comment>
<comment type="similarity">
    <text evidence="11 13">Belongs to the EPSP synthase family. MurA subfamily.</text>
</comment>
<feature type="binding site" evidence="13">
    <location>
        <position position="93"/>
    </location>
    <ligand>
        <name>UDP-N-acetyl-alpha-D-glucosamine</name>
        <dbReference type="ChEBI" id="CHEBI:57705"/>
    </ligand>
</feature>
<evidence type="ECO:0000256" key="1">
    <source>
        <dbReference type="ARBA" id="ARBA00004496"/>
    </source>
</evidence>
<organism evidence="15 16">
    <name type="scientific">Mariprofundus micogutta</name>
    <dbReference type="NCBI Taxonomy" id="1921010"/>
    <lineage>
        <taxon>Bacteria</taxon>
        <taxon>Pseudomonadati</taxon>
        <taxon>Pseudomonadota</taxon>
        <taxon>Candidatius Mariprofundia</taxon>
        <taxon>Mariprofundales</taxon>
        <taxon>Mariprofundaceae</taxon>
        <taxon>Mariprofundus</taxon>
    </lineage>
</organism>
<dbReference type="Gene3D" id="3.65.10.10">
    <property type="entry name" value="Enolpyruvate transferase domain"/>
    <property type="match status" value="2"/>
</dbReference>
<dbReference type="PANTHER" id="PTHR43783:SF1">
    <property type="entry name" value="UDP-N-ACETYLGLUCOSAMINE 1-CARBOXYVINYLTRANSFERASE"/>
    <property type="match status" value="1"/>
</dbReference>
<dbReference type="GO" id="GO:0008760">
    <property type="term" value="F:UDP-N-acetylglucosamine 1-carboxyvinyltransferase activity"/>
    <property type="evidence" value="ECO:0007669"/>
    <property type="project" value="UniProtKB-UniRule"/>
</dbReference>
<comment type="catalytic activity">
    <reaction evidence="12 13">
        <text>phosphoenolpyruvate + UDP-N-acetyl-alpha-D-glucosamine = UDP-N-acetyl-3-O-(1-carboxyvinyl)-alpha-D-glucosamine + phosphate</text>
        <dbReference type="Rhea" id="RHEA:18681"/>
        <dbReference type="ChEBI" id="CHEBI:43474"/>
        <dbReference type="ChEBI" id="CHEBI:57705"/>
        <dbReference type="ChEBI" id="CHEBI:58702"/>
        <dbReference type="ChEBI" id="CHEBI:68483"/>
        <dbReference type="EC" id="2.5.1.7"/>
    </reaction>
</comment>
<evidence type="ECO:0000256" key="10">
    <source>
        <dbReference type="ARBA" id="ARBA00023317"/>
    </source>
</evidence>
<comment type="function">
    <text evidence="13">Cell wall formation. Adds enolpyruvyl to UDP-N-acetylglucosamine.</text>
</comment>